<evidence type="ECO:0000313" key="1">
    <source>
        <dbReference type="EMBL" id="GMQ65019.1"/>
    </source>
</evidence>
<comment type="caution">
    <text evidence="1">The sequence shown here is derived from an EMBL/GenBank/DDBJ whole genome shotgun (WGS) entry which is preliminary data.</text>
</comment>
<name>A0ACB5UR25_9FIRM</name>
<protein>
    <submittedName>
        <fullName evidence="1">RluA family pseudouridine synthase</fullName>
    </submittedName>
</protein>
<dbReference type="EMBL" id="BTPU01000092">
    <property type="protein sequence ID" value="GMQ65019.1"/>
    <property type="molecule type" value="Genomic_DNA"/>
</dbReference>
<proteinExistence type="predicted"/>
<dbReference type="Proteomes" id="UP001374599">
    <property type="component" value="Unassembled WGS sequence"/>
</dbReference>
<evidence type="ECO:0000313" key="2">
    <source>
        <dbReference type="Proteomes" id="UP001374599"/>
    </source>
</evidence>
<keyword evidence="2" id="KW-1185">Reference proteome</keyword>
<organism evidence="1 2">
    <name type="scientific">Vallitalea maricola</name>
    <dbReference type="NCBI Taxonomy" id="3074433"/>
    <lineage>
        <taxon>Bacteria</taxon>
        <taxon>Bacillati</taxon>
        <taxon>Bacillota</taxon>
        <taxon>Clostridia</taxon>
        <taxon>Lachnospirales</taxon>
        <taxon>Vallitaleaceae</taxon>
        <taxon>Vallitalea</taxon>
    </lineage>
</organism>
<sequence>MDSYTFLIEAEDVGIRIDKFISDRLPDYSRSFIQKLIKENDLTVNNSGIKSNYKLKAGDEINIVIPAPKELDIVAEDIPLDIVYEDKDVILVNKPQGMVVHPAPGHYTGTLVNAIMYHCKDDLSGINGVMRPGIVHRIDKDTSGVLIICKNDKAHESIAKQLKDHTITRKYNAIVYNNLKEDEGVINAPIGRHPVNRKQMAVNPINGKEAITHYKVLERINQYTYVELQLETGRTHQIRVHMTSINHPLLGDPVYGPKSDRFKLKGQALHARVLGFVHPTTNEYMEFEAPLPNYFTGLLKKLRNM</sequence>
<gene>
    <name evidence="1" type="ORF">AN2V17_42610</name>
</gene>
<accession>A0ACB5UR25</accession>
<reference evidence="1" key="1">
    <citation type="submission" date="2023-09" db="EMBL/GenBank/DDBJ databases">
        <title>Vallitalea sediminicola and Vallitalea maricola sp. nov., anaerobic bacteria isolated from marine sediment.</title>
        <authorList>
            <person name="Hirano S."/>
            <person name="Maeda A."/>
            <person name="Terahara T."/>
            <person name="Mori K."/>
            <person name="Hamada M."/>
            <person name="Matsumoto R."/>
            <person name="Kobayashi T."/>
        </authorList>
    </citation>
    <scope>NUCLEOTIDE SEQUENCE</scope>
    <source>
        <strain evidence="1">AN17-2</strain>
    </source>
</reference>